<accession>A0AA36C4W8</accession>
<name>A0AA36C4W8_9BILA</name>
<proteinExistence type="predicted"/>
<dbReference type="AlphaFoldDB" id="A0AA36C4W8"/>
<dbReference type="Proteomes" id="UP001177023">
    <property type="component" value="Unassembled WGS sequence"/>
</dbReference>
<protein>
    <submittedName>
        <fullName evidence="1">Uncharacterized protein</fullName>
    </submittedName>
</protein>
<dbReference type="EMBL" id="CATQJA010000034">
    <property type="protein sequence ID" value="CAJ0557548.1"/>
    <property type="molecule type" value="Genomic_DNA"/>
</dbReference>
<keyword evidence="2" id="KW-1185">Reference proteome</keyword>
<sequence length="272" mass="30970">MACADSPERVKECTIASNGHQKPLAPLKSEIRRTAVELSIDRRKGVDSVQLIKAKDEALREEVGELRKVWPSSEMAVIESILFHRYFFTACKRDHVENQSISTYLGLEKRLATPLLRKRLAVNLTIPAAVDAPDDLRELSLVCLSVQPARRPETRRRHRCMLRLLEQLRLINQPRRTLHKAVIFCHSKICRELTNEFFKVVLDYAVQVHQVAVEIIQNLDFGGLLALESCLRSALNDATEEELIELNPLGGWTYSRKAAPPKEDDIDPFSPE</sequence>
<evidence type="ECO:0000313" key="2">
    <source>
        <dbReference type="Proteomes" id="UP001177023"/>
    </source>
</evidence>
<evidence type="ECO:0000313" key="1">
    <source>
        <dbReference type="EMBL" id="CAJ0557548.1"/>
    </source>
</evidence>
<organism evidence="1 2">
    <name type="scientific">Mesorhabditis spiculigera</name>
    <dbReference type="NCBI Taxonomy" id="96644"/>
    <lineage>
        <taxon>Eukaryota</taxon>
        <taxon>Metazoa</taxon>
        <taxon>Ecdysozoa</taxon>
        <taxon>Nematoda</taxon>
        <taxon>Chromadorea</taxon>
        <taxon>Rhabditida</taxon>
        <taxon>Rhabditina</taxon>
        <taxon>Rhabditomorpha</taxon>
        <taxon>Rhabditoidea</taxon>
        <taxon>Rhabditidae</taxon>
        <taxon>Mesorhabditinae</taxon>
        <taxon>Mesorhabditis</taxon>
    </lineage>
</organism>
<comment type="caution">
    <text evidence="1">The sequence shown here is derived from an EMBL/GenBank/DDBJ whole genome shotgun (WGS) entry which is preliminary data.</text>
</comment>
<reference evidence="1" key="1">
    <citation type="submission" date="2023-06" db="EMBL/GenBank/DDBJ databases">
        <authorList>
            <person name="Delattre M."/>
        </authorList>
    </citation>
    <scope>NUCLEOTIDE SEQUENCE</scope>
    <source>
        <strain evidence="1">AF72</strain>
    </source>
</reference>
<gene>
    <name evidence="1" type="ORF">MSPICULIGERA_LOCUS306</name>
</gene>
<feature type="non-terminal residue" evidence="1">
    <location>
        <position position="272"/>
    </location>
</feature>